<feature type="transmembrane region" description="Helical" evidence="5">
    <location>
        <begin position="93"/>
        <end position="112"/>
    </location>
</feature>
<dbReference type="Proteomes" id="UP000183031">
    <property type="component" value="Unassembled WGS sequence"/>
</dbReference>
<feature type="transmembrane region" description="Helical" evidence="5">
    <location>
        <begin position="150"/>
        <end position="175"/>
    </location>
</feature>
<dbReference type="InterPro" id="IPR005829">
    <property type="entry name" value="Sugar_transporter_CS"/>
</dbReference>
<feature type="transmembrane region" description="Helical" evidence="5">
    <location>
        <begin position="118"/>
        <end position="138"/>
    </location>
</feature>
<evidence type="ECO:0000256" key="1">
    <source>
        <dbReference type="ARBA" id="ARBA00004127"/>
    </source>
</evidence>
<dbReference type="Pfam" id="PF07690">
    <property type="entry name" value="MFS_1"/>
    <property type="match status" value="1"/>
</dbReference>
<feature type="transmembrane region" description="Helical" evidence="5">
    <location>
        <begin position="28"/>
        <end position="49"/>
    </location>
</feature>
<dbReference type="PANTHER" id="PTHR23508">
    <property type="entry name" value="CARBOXYLIC ACID TRANSPORTER PROTEIN HOMOLOG"/>
    <property type="match status" value="1"/>
</dbReference>
<feature type="transmembrane region" description="Helical" evidence="5">
    <location>
        <begin position="414"/>
        <end position="435"/>
    </location>
</feature>
<dbReference type="RefSeq" id="WP_033631569.1">
    <property type="nucleotide sequence ID" value="NZ_CBCSIN010000006.1"/>
</dbReference>
<feature type="transmembrane region" description="Helical" evidence="5">
    <location>
        <begin position="61"/>
        <end position="81"/>
    </location>
</feature>
<feature type="transmembrane region" description="Helical" evidence="5">
    <location>
        <begin position="181"/>
        <end position="208"/>
    </location>
</feature>
<dbReference type="PROSITE" id="PS50850">
    <property type="entry name" value="MFS"/>
    <property type="match status" value="1"/>
</dbReference>
<accession>A0A1G5EEY4</accession>
<dbReference type="SUPFAM" id="SSF103473">
    <property type="entry name" value="MFS general substrate transporter"/>
    <property type="match status" value="1"/>
</dbReference>
<feature type="transmembrane region" description="Helical" evidence="5">
    <location>
        <begin position="260"/>
        <end position="280"/>
    </location>
</feature>
<keyword evidence="2 5" id="KW-0812">Transmembrane</keyword>
<keyword evidence="4 5" id="KW-0472">Membrane</keyword>
<feature type="transmembrane region" description="Helical" evidence="5">
    <location>
        <begin position="386"/>
        <end position="408"/>
    </location>
</feature>
<dbReference type="EMBL" id="FMUT01000003">
    <property type="protein sequence ID" value="SCY25516.1"/>
    <property type="molecule type" value="Genomic_DNA"/>
</dbReference>
<dbReference type="InterPro" id="IPR020846">
    <property type="entry name" value="MFS_dom"/>
</dbReference>
<organism evidence="7 8">
    <name type="scientific">Serratia nematodiphila</name>
    <dbReference type="NCBI Taxonomy" id="458197"/>
    <lineage>
        <taxon>Bacteria</taxon>
        <taxon>Pseudomonadati</taxon>
        <taxon>Pseudomonadota</taxon>
        <taxon>Gammaproteobacteria</taxon>
        <taxon>Enterobacterales</taxon>
        <taxon>Yersiniaceae</taxon>
        <taxon>Serratia</taxon>
    </lineage>
</organism>
<dbReference type="PANTHER" id="PTHR23508:SF10">
    <property type="entry name" value="CARBOXYLIC ACID TRANSPORTER PROTEIN HOMOLOG"/>
    <property type="match status" value="1"/>
</dbReference>
<dbReference type="Gene3D" id="1.20.1250.20">
    <property type="entry name" value="MFS general substrate transporter like domains"/>
    <property type="match status" value="1"/>
</dbReference>
<dbReference type="InterPro" id="IPR011701">
    <property type="entry name" value="MFS"/>
</dbReference>
<evidence type="ECO:0000313" key="8">
    <source>
        <dbReference type="Proteomes" id="UP000183031"/>
    </source>
</evidence>
<evidence type="ECO:0000313" key="7">
    <source>
        <dbReference type="EMBL" id="SCY25516.1"/>
    </source>
</evidence>
<evidence type="ECO:0000256" key="4">
    <source>
        <dbReference type="ARBA" id="ARBA00023136"/>
    </source>
</evidence>
<name>A0A1G5EEY4_9GAMM</name>
<feature type="transmembrane region" description="Helical" evidence="5">
    <location>
        <begin position="300"/>
        <end position="319"/>
    </location>
</feature>
<protein>
    <submittedName>
        <fullName evidence="7">MFS transporter, AAHS family, benzoate transport protein</fullName>
    </submittedName>
</protein>
<dbReference type="CDD" id="cd17365">
    <property type="entry name" value="MFS_PcaK_like"/>
    <property type="match status" value="1"/>
</dbReference>
<evidence type="ECO:0000259" key="6">
    <source>
        <dbReference type="PROSITE" id="PS50850"/>
    </source>
</evidence>
<dbReference type="InterPro" id="IPR036259">
    <property type="entry name" value="MFS_trans_sf"/>
</dbReference>
<comment type="caution">
    <text evidence="7">The sequence shown here is derived from an EMBL/GenBank/DDBJ whole genome shotgun (WGS) entry which is preliminary data.</text>
</comment>
<feature type="domain" description="Major facilitator superfamily (MFS) profile" evidence="6">
    <location>
        <begin position="27"/>
        <end position="440"/>
    </location>
</feature>
<feature type="transmembrane region" description="Helical" evidence="5">
    <location>
        <begin position="326"/>
        <end position="343"/>
    </location>
</feature>
<evidence type="ECO:0000256" key="2">
    <source>
        <dbReference type="ARBA" id="ARBA00022692"/>
    </source>
</evidence>
<evidence type="ECO:0000256" key="3">
    <source>
        <dbReference type="ARBA" id="ARBA00022989"/>
    </source>
</evidence>
<proteinExistence type="predicted"/>
<gene>
    <name evidence="7" type="ORF">SAMN02927935_01153</name>
</gene>
<reference evidence="7 8" key="1">
    <citation type="submission" date="2016-10" db="EMBL/GenBank/DDBJ databases">
        <authorList>
            <person name="Varghese N."/>
            <person name="Submissions S."/>
        </authorList>
    </citation>
    <scope>NUCLEOTIDE SEQUENCE [LARGE SCALE GENOMIC DNA]</scope>
    <source>
        <strain evidence="7 8">CGMCC 1.6853</strain>
    </source>
</reference>
<feature type="transmembrane region" description="Helical" evidence="5">
    <location>
        <begin position="349"/>
        <end position="374"/>
    </location>
</feature>
<keyword evidence="8" id="KW-1185">Reference proteome</keyword>
<comment type="subcellular location">
    <subcellularLocation>
        <location evidence="1">Endomembrane system</location>
        <topology evidence="1">Multi-pass membrane protein</topology>
    </subcellularLocation>
</comment>
<evidence type="ECO:0000256" key="5">
    <source>
        <dbReference type="SAM" id="Phobius"/>
    </source>
</evidence>
<keyword evidence="3 5" id="KW-1133">Transmembrane helix</keyword>
<dbReference type="PROSITE" id="PS00217">
    <property type="entry name" value="SUGAR_TRANSPORT_2"/>
    <property type="match status" value="1"/>
</dbReference>
<sequence length="442" mass="47643">MSQANICVVDINPIIDNAKLNNMHRLTVLWCAFIIVFDGFDLAVLGVVLPELMVNWGITAAQAGLLGSYTLVGMMLGAILLGPLSDKIGRKKTISLCIITFSLFTFLCGFSVNASQFGWCRFIAGMGLGGVMPSVTALTSEYSPKSKRSLMVGLMFSGYSIGGMLAALSGIYLIPVAGWQSIFYIAALPLIVLPWMLSHLPESAAFLVKTEQHDRLKRLLEKIAPDYIHQPGTKFISSSSAGIKAGKATLKDLFAERRGLSTLMFWLVFFMSLFVIYGMTSWLPKLMLQAGYPLGSSLSFLFALHLGTIVGALSSCWLMDRMNGRRILIGYFLLGAATLVLLGTQTPVYILYSLLIIAGASTIGTQIAMSSYVARFYPGTMTSTGLGWGLGIGRIGAILGPFMGGVLIDSELTLQQNFMAFALPSLLAAVCLLFVNPRLAAS</sequence>